<evidence type="ECO:0000313" key="2">
    <source>
        <dbReference type="Proteomes" id="UP001500506"/>
    </source>
</evidence>
<dbReference type="Proteomes" id="UP001500506">
    <property type="component" value="Unassembled WGS sequence"/>
</dbReference>
<accession>A0ABP4WTN0</accession>
<sequence length="126" mass="13530">MDEVKLSLIIEVPARPVEFESAFPALLDLAGTMPGLLRIETARIFPCRDGSPSPVHRTLDLYFDSYRTASRATDTPLAKTFFDGLTGAGGRFTRLLGHVETHATACAVPSGMQWPAREAALAGQAA</sequence>
<proteinExistence type="predicted"/>
<organism evidence="1 2">
    <name type="scientific">Agromyces humatus</name>
    <dbReference type="NCBI Taxonomy" id="279573"/>
    <lineage>
        <taxon>Bacteria</taxon>
        <taxon>Bacillati</taxon>
        <taxon>Actinomycetota</taxon>
        <taxon>Actinomycetes</taxon>
        <taxon>Micrococcales</taxon>
        <taxon>Microbacteriaceae</taxon>
        <taxon>Agromyces</taxon>
    </lineage>
</organism>
<evidence type="ECO:0000313" key="1">
    <source>
        <dbReference type="EMBL" id="GAA1759724.1"/>
    </source>
</evidence>
<gene>
    <name evidence="1" type="ORF">GCM10009747_18460</name>
</gene>
<dbReference type="RefSeq" id="WP_232499980.1">
    <property type="nucleotide sequence ID" value="NZ_BAAANH010000003.1"/>
</dbReference>
<reference evidence="2" key="1">
    <citation type="journal article" date="2019" name="Int. J. Syst. Evol. Microbiol.">
        <title>The Global Catalogue of Microorganisms (GCM) 10K type strain sequencing project: providing services to taxonomists for standard genome sequencing and annotation.</title>
        <authorList>
            <consortium name="The Broad Institute Genomics Platform"/>
            <consortium name="The Broad Institute Genome Sequencing Center for Infectious Disease"/>
            <person name="Wu L."/>
            <person name="Ma J."/>
        </authorList>
    </citation>
    <scope>NUCLEOTIDE SEQUENCE [LARGE SCALE GENOMIC DNA]</scope>
    <source>
        <strain evidence="2">JCM 14319</strain>
    </source>
</reference>
<protein>
    <submittedName>
        <fullName evidence="1">EthD family reductase</fullName>
    </submittedName>
</protein>
<comment type="caution">
    <text evidence="1">The sequence shown here is derived from an EMBL/GenBank/DDBJ whole genome shotgun (WGS) entry which is preliminary data.</text>
</comment>
<name>A0ABP4WTN0_9MICO</name>
<dbReference type="EMBL" id="BAAANH010000003">
    <property type="protein sequence ID" value="GAA1759724.1"/>
    <property type="molecule type" value="Genomic_DNA"/>
</dbReference>
<keyword evidence="2" id="KW-1185">Reference proteome</keyword>